<organism evidence="2 3">
    <name type="scientific">Niveomyces insectorum RCEF 264</name>
    <dbReference type="NCBI Taxonomy" id="1081102"/>
    <lineage>
        <taxon>Eukaryota</taxon>
        <taxon>Fungi</taxon>
        <taxon>Dikarya</taxon>
        <taxon>Ascomycota</taxon>
        <taxon>Pezizomycotina</taxon>
        <taxon>Sordariomycetes</taxon>
        <taxon>Hypocreomycetidae</taxon>
        <taxon>Hypocreales</taxon>
        <taxon>Cordycipitaceae</taxon>
        <taxon>Niveomyces</taxon>
    </lineage>
</organism>
<protein>
    <submittedName>
        <fullName evidence="2">Uncharacterized protein</fullName>
    </submittedName>
</protein>
<comment type="caution">
    <text evidence="2">The sequence shown here is derived from an EMBL/GenBank/DDBJ whole genome shotgun (WGS) entry which is preliminary data.</text>
</comment>
<evidence type="ECO:0000256" key="1">
    <source>
        <dbReference type="SAM" id="MobiDB-lite"/>
    </source>
</evidence>
<accession>A0A167LTK2</accession>
<feature type="region of interest" description="Disordered" evidence="1">
    <location>
        <begin position="1"/>
        <end position="55"/>
    </location>
</feature>
<dbReference type="EMBL" id="AZHD01000029">
    <property type="protein sequence ID" value="OAA53479.1"/>
    <property type="molecule type" value="Genomic_DNA"/>
</dbReference>
<feature type="compositionally biased region" description="Basic and acidic residues" evidence="1">
    <location>
        <begin position="42"/>
        <end position="55"/>
    </location>
</feature>
<proteinExistence type="predicted"/>
<gene>
    <name evidence="2" type="ORF">SPI_09407</name>
</gene>
<feature type="compositionally biased region" description="Polar residues" evidence="1">
    <location>
        <begin position="18"/>
        <end position="28"/>
    </location>
</feature>
<keyword evidence="3" id="KW-1185">Reference proteome</keyword>
<evidence type="ECO:0000313" key="3">
    <source>
        <dbReference type="Proteomes" id="UP000076874"/>
    </source>
</evidence>
<evidence type="ECO:0000313" key="2">
    <source>
        <dbReference type="EMBL" id="OAA53479.1"/>
    </source>
</evidence>
<dbReference type="Proteomes" id="UP000076874">
    <property type="component" value="Unassembled WGS sequence"/>
</dbReference>
<name>A0A167LTK2_9HYPO</name>
<dbReference type="AlphaFoldDB" id="A0A167LTK2"/>
<sequence length="137" mass="15295">MSGSDIPDSVRQEMNKIISEQESGTITNLVEAGKSSQRKRRENKEKKEKEEAAAKDKVVVTSPNAFLTIRKTAYIEDRLVTAAAAATALKPDCPAARWATRLLAVTSQRLPQILSSYTAHLQHFTRMGLKQHCDWDI</sequence>
<reference evidence="2 3" key="1">
    <citation type="journal article" date="2016" name="Genome Biol. Evol.">
        <title>Divergent and convergent evolution of fungal pathogenicity.</title>
        <authorList>
            <person name="Shang Y."/>
            <person name="Xiao G."/>
            <person name="Zheng P."/>
            <person name="Cen K."/>
            <person name="Zhan S."/>
            <person name="Wang C."/>
        </authorList>
    </citation>
    <scope>NUCLEOTIDE SEQUENCE [LARGE SCALE GENOMIC DNA]</scope>
    <source>
        <strain evidence="2 3">RCEF 264</strain>
    </source>
</reference>